<dbReference type="EMBL" id="JAUEPU010000041">
    <property type="protein sequence ID" value="KAK0488140.1"/>
    <property type="molecule type" value="Genomic_DNA"/>
</dbReference>
<proteinExistence type="predicted"/>
<organism evidence="3 4">
    <name type="scientific">Armillaria luteobubalina</name>
    <dbReference type="NCBI Taxonomy" id="153913"/>
    <lineage>
        <taxon>Eukaryota</taxon>
        <taxon>Fungi</taxon>
        <taxon>Dikarya</taxon>
        <taxon>Basidiomycota</taxon>
        <taxon>Agaricomycotina</taxon>
        <taxon>Agaricomycetes</taxon>
        <taxon>Agaricomycetidae</taxon>
        <taxon>Agaricales</taxon>
        <taxon>Marasmiineae</taxon>
        <taxon>Physalacriaceae</taxon>
        <taxon>Armillaria</taxon>
    </lineage>
</organism>
<feature type="compositionally biased region" description="Gly residues" evidence="1">
    <location>
        <begin position="190"/>
        <end position="202"/>
    </location>
</feature>
<comment type="caution">
    <text evidence="3">The sequence shown here is derived from an EMBL/GenBank/DDBJ whole genome shotgun (WGS) entry which is preliminary data.</text>
</comment>
<reference evidence="3" key="1">
    <citation type="submission" date="2023-06" db="EMBL/GenBank/DDBJ databases">
        <authorList>
            <consortium name="Lawrence Berkeley National Laboratory"/>
            <person name="Ahrendt S."/>
            <person name="Sahu N."/>
            <person name="Indic B."/>
            <person name="Wong-Bajracharya J."/>
            <person name="Merenyi Z."/>
            <person name="Ke H.-M."/>
            <person name="Monk M."/>
            <person name="Kocsube S."/>
            <person name="Drula E."/>
            <person name="Lipzen A."/>
            <person name="Balint B."/>
            <person name="Henrissat B."/>
            <person name="Andreopoulos B."/>
            <person name="Martin F.M."/>
            <person name="Harder C.B."/>
            <person name="Rigling D."/>
            <person name="Ford K.L."/>
            <person name="Foster G.D."/>
            <person name="Pangilinan J."/>
            <person name="Papanicolaou A."/>
            <person name="Barry K."/>
            <person name="LaButti K."/>
            <person name="Viragh M."/>
            <person name="Koriabine M."/>
            <person name="Yan M."/>
            <person name="Riley R."/>
            <person name="Champramary S."/>
            <person name="Plett K.L."/>
            <person name="Tsai I.J."/>
            <person name="Slot J."/>
            <person name="Sipos G."/>
            <person name="Plett J."/>
            <person name="Nagy L.G."/>
            <person name="Grigoriev I.V."/>
        </authorList>
    </citation>
    <scope>NUCLEOTIDE SEQUENCE</scope>
    <source>
        <strain evidence="3">HWK02</strain>
    </source>
</reference>
<keyword evidence="4" id="KW-1185">Reference proteome</keyword>
<accession>A0AA39PPI4</accession>
<name>A0AA39PPI4_9AGAR</name>
<feature type="region of interest" description="Disordered" evidence="1">
    <location>
        <begin position="282"/>
        <end position="309"/>
    </location>
</feature>
<feature type="compositionally biased region" description="Polar residues" evidence="1">
    <location>
        <begin position="283"/>
        <end position="296"/>
    </location>
</feature>
<dbReference type="AlphaFoldDB" id="A0AA39PPI4"/>
<gene>
    <name evidence="3" type="ORF">EDD18DRAFT_1110513</name>
</gene>
<evidence type="ECO:0000313" key="4">
    <source>
        <dbReference type="Proteomes" id="UP001175228"/>
    </source>
</evidence>
<evidence type="ECO:0000256" key="2">
    <source>
        <dbReference type="SAM" id="SignalP"/>
    </source>
</evidence>
<evidence type="ECO:0000313" key="3">
    <source>
        <dbReference type="EMBL" id="KAK0488140.1"/>
    </source>
</evidence>
<keyword evidence="2" id="KW-0732">Signal</keyword>
<feature type="signal peptide" evidence="2">
    <location>
        <begin position="1"/>
        <end position="18"/>
    </location>
</feature>
<dbReference type="Proteomes" id="UP001175228">
    <property type="component" value="Unassembled WGS sequence"/>
</dbReference>
<feature type="compositionally biased region" description="Low complexity" evidence="1">
    <location>
        <begin position="152"/>
        <end position="163"/>
    </location>
</feature>
<protein>
    <submittedName>
        <fullName evidence="3">Uncharacterized protein</fullName>
    </submittedName>
</protein>
<evidence type="ECO:0000256" key="1">
    <source>
        <dbReference type="SAM" id="MobiDB-lite"/>
    </source>
</evidence>
<sequence length="366" mass="38776">MFFTFYAILPSILPQVFGLPITFTTEEAPQTHREDTVVLTTEPKDADYFRIHSSEPCVTSGSGRLAESFITARKPPISFCVAGLHYIDTLGRESVGSRTKDILAQTASSEVFGNLADRDLHEGSGEDLTMGSAHGGGTVIVKTVGDGRNVATNNNGESSSTGNHIIAGDSGKTGKIIKPVGSMTSRDVIGGNGGNTTGGDANGGNITVGSSTNGDVIGGNGGNTTSGDVNGGNVNVGDFTSDSATSTSAIQTASASIMLAILWRWRKRRLRDDNVSNLKDESLQTGVRPNTRTIPSPFTPSRRCSDVPLPPDDVIPGWEPRIVPPSRSSYLWPREDSRSLENENLRTEVVGTTYGEWPPPSYVSSL</sequence>
<feature type="chain" id="PRO_5041342921" evidence="2">
    <location>
        <begin position="19"/>
        <end position="366"/>
    </location>
</feature>
<feature type="region of interest" description="Disordered" evidence="1">
    <location>
        <begin position="152"/>
        <end position="229"/>
    </location>
</feature>